<keyword evidence="2" id="KW-0813">Transport</keyword>
<evidence type="ECO:0000256" key="1">
    <source>
        <dbReference type="ARBA" id="ARBA00004651"/>
    </source>
</evidence>
<evidence type="ECO:0000313" key="10">
    <source>
        <dbReference type="Proteomes" id="UP000676035"/>
    </source>
</evidence>
<feature type="transmembrane region" description="Helical" evidence="7">
    <location>
        <begin position="442"/>
        <end position="466"/>
    </location>
</feature>
<dbReference type="InterPro" id="IPR005829">
    <property type="entry name" value="Sugar_transporter_CS"/>
</dbReference>
<accession>A0ABS5N418</accession>
<evidence type="ECO:0000256" key="2">
    <source>
        <dbReference type="ARBA" id="ARBA00022448"/>
    </source>
</evidence>
<dbReference type="PANTHER" id="PTHR43045:SF7">
    <property type="entry name" value="MAJOR FACILITATOR SUPERFAMILY TRANSPORTER"/>
    <property type="match status" value="1"/>
</dbReference>
<dbReference type="PROSITE" id="PS50850">
    <property type="entry name" value="MFS"/>
    <property type="match status" value="1"/>
</dbReference>
<dbReference type="InterPro" id="IPR020846">
    <property type="entry name" value="MFS_dom"/>
</dbReference>
<feature type="transmembrane region" description="Helical" evidence="7">
    <location>
        <begin position="193"/>
        <end position="217"/>
    </location>
</feature>
<evidence type="ECO:0000256" key="4">
    <source>
        <dbReference type="ARBA" id="ARBA00022692"/>
    </source>
</evidence>
<evidence type="ECO:0000259" key="8">
    <source>
        <dbReference type="PROSITE" id="PS50850"/>
    </source>
</evidence>
<dbReference type="CDD" id="cd17369">
    <property type="entry name" value="MFS_ShiA_like"/>
    <property type="match status" value="1"/>
</dbReference>
<proteinExistence type="predicted"/>
<evidence type="ECO:0000256" key="6">
    <source>
        <dbReference type="ARBA" id="ARBA00023136"/>
    </source>
</evidence>
<feature type="domain" description="Major facilitator superfamily (MFS) profile" evidence="8">
    <location>
        <begin position="23"/>
        <end position="533"/>
    </location>
</feature>
<dbReference type="InterPro" id="IPR036259">
    <property type="entry name" value="MFS_trans_sf"/>
</dbReference>
<reference evidence="9 10" key="1">
    <citation type="submission" date="2021-04" db="EMBL/GenBank/DDBJ databases">
        <title>Pseudomonas rustica sp. nov. isolated from raw milk.</title>
        <authorList>
            <person name="Fiedler G."/>
            <person name="Gieschler S."/>
            <person name="Kabisch J."/>
            <person name="Grimmler C."/>
            <person name="Brinks E."/>
            <person name="Wagner N."/>
            <person name="Hetzer B."/>
            <person name="Franz C.M.A.P."/>
            <person name="Boehnlein C."/>
        </authorList>
    </citation>
    <scope>NUCLEOTIDE SEQUENCE [LARGE SCALE GENOMIC DNA]</scope>
    <source>
        <strain evidence="9 10">MBT-4</strain>
    </source>
</reference>
<feature type="transmembrane region" description="Helical" evidence="7">
    <location>
        <begin position="62"/>
        <end position="82"/>
    </location>
</feature>
<sequence length="540" mass="58580">MSEHAQPLAAASSATTSNDTQKVIFASSLGTVFEWYDFFLYGALAAVISKQFFAGVNDTTAFIFALMAFAAGFIVRPFGALVFGRLGDMIGRKYTFLATIILMGVATFCVGLLPTYASIGIAAPIILVVLRMLQGLALGGEYGGAATYVAEHAPIGKRGFHTSWIQSTATLGLLLSLLVVLGCRYFTGDQFEVWGWRIPFLLSIVLLGISTWIRLSLHESPAYLKMKEEGKTSKAPIRESFGKWENLKVVLIALFSINAGQAVTFYAAQFYVLFFLTQFLKMDPAVANTLLIISVVIGAPFFIIFGWLSDKVGRKPVLMLGLLLATALYFPIFKSLAHYANPAIDQASRQAPITVMADPATCTFQFDPVGKAKFDSPCDKAKTFLVKQGLPYSSVAAPAGSAIQISVGDVKLDGYDEAALRGAITLAGYPQQADAQQINKPMIVALIVALIIISAMCYGPLAALMVELFPTRIRYTSMSLPYHIGNGWFGGFLPTVSFALVVYTGDIFYGLWYPVLITGVSLVVGMIFLRETKNIDLDKN</sequence>
<evidence type="ECO:0000313" key="9">
    <source>
        <dbReference type="EMBL" id="MBS4081027.1"/>
    </source>
</evidence>
<dbReference type="EMBL" id="JAGYHF010000012">
    <property type="protein sequence ID" value="MBS4081027.1"/>
    <property type="molecule type" value="Genomic_DNA"/>
</dbReference>
<dbReference type="Gene3D" id="1.20.1250.20">
    <property type="entry name" value="MFS general substrate transporter like domains"/>
    <property type="match status" value="3"/>
</dbReference>
<dbReference type="SUPFAM" id="SSF103473">
    <property type="entry name" value="MFS general substrate transporter"/>
    <property type="match status" value="1"/>
</dbReference>
<name>A0ABS5N418_9PSED</name>
<feature type="transmembrane region" description="Helical" evidence="7">
    <location>
        <begin position="511"/>
        <end position="529"/>
    </location>
</feature>
<organism evidence="9 10">
    <name type="scientific">Pseudomonas rustica</name>
    <dbReference type="NCBI Taxonomy" id="2827099"/>
    <lineage>
        <taxon>Bacteria</taxon>
        <taxon>Pseudomonadati</taxon>
        <taxon>Pseudomonadota</taxon>
        <taxon>Gammaproteobacteria</taxon>
        <taxon>Pseudomonadales</taxon>
        <taxon>Pseudomonadaceae</taxon>
        <taxon>Pseudomonas</taxon>
    </lineage>
</organism>
<gene>
    <name evidence="9" type="ORF">KFS80_22305</name>
</gene>
<feature type="transmembrane region" description="Helical" evidence="7">
    <location>
        <begin position="164"/>
        <end position="187"/>
    </location>
</feature>
<feature type="transmembrane region" description="Helical" evidence="7">
    <location>
        <begin position="317"/>
        <end position="333"/>
    </location>
</feature>
<dbReference type="Proteomes" id="UP000676035">
    <property type="component" value="Unassembled WGS sequence"/>
</dbReference>
<evidence type="ECO:0000256" key="3">
    <source>
        <dbReference type="ARBA" id="ARBA00022475"/>
    </source>
</evidence>
<keyword evidence="3" id="KW-1003">Cell membrane</keyword>
<feature type="transmembrane region" description="Helical" evidence="7">
    <location>
        <begin position="487"/>
        <end position="505"/>
    </location>
</feature>
<dbReference type="Pfam" id="PF00083">
    <property type="entry name" value="Sugar_tr"/>
    <property type="match status" value="1"/>
</dbReference>
<evidence type="ECO:0000256" key="7">
    <source>
        <dbReference type="SAM" id="Phobius"/>
    </source>
</evidence>
<evidence type="ECO:0000256" key="5">
    <source>
        <dbReference type="ARBA" id="ARBA00022989"/>
    </source>
</evidence>
<keyword evidence="5 7" id="KW-1133">Transmembrane helix</keyword>
<comment type="subcellular location">
    <subcellularLocation>
        <location evidence="1">Cell membrane</location>
        <topology evidence="1">Multi-pass membrane protein</topology>
    </subcellularLocation>
</comment>
<comment type="caution">
    <text evidence="9">The sequence shown here is derived from an EMBL/GenBank/DDBJ whole genome shotgun (WGS) entry which is preliminary data.</text>
</comment>
<dbReference type="InterPro" id="IPR005828">
    <property type="entry name" value="MFS_sugar_transport-like"/>
</dbReference>
<feature type="transmembrane region" description="Helical" evidence="7">
    <location>
        <begin position="94"/>
        <end position="113"/>
    </location>
</feature>
<keyword evidence="10" id="KW-1185">Reference proteome</keyword>
<dbReference type="RefSeq" id="WP_053121012.1">
    <property type="nucleotide sequence ID" value="NZ_CP188200.1"/>
</dbReference>
<keyword evidence="6 7" id="KW-0472">Membrane</keyword>
<feature type="transmembrane region" description="Helical" evidence="7">
    <location>
        <begin position="249"/>
        <end position="273"/>
    </location>
</feature>
<dbReference type="PANTHER" id="PTHR43045">
    <property type="entry name" value="SHIKIMATE TRANSPORTER"/>
    <property type="match status" value="1"/>
</dbReference>
<dbReference type="PROSITE" id="PS00217">
    <property type="entry name" value="SUGAR_TRANSPORT_2"/>
    <property type="match status" value="1"/>
</dbReference>
<protein>
    <submittedName>
        <fullName evidence="9">MHS family MFS transporter</fullName>
    </submittedName>
</protein>
<feature type="transmembrane region" description="Helical" evidence="7">
    <location>
        <begin position="285"/>
        <end position="305"/>
    </location>
</feature>
<keyword evidence="4 7" id="KW-0812">Transmembrane</keyword>